<feature type="region of interest" description="Disordered" evidence="1">
    <location>
        <begin position="1"/>
        <end position="20"/>
    </location>
</feature>
<comment type="caution">
    <text evidence="2">The sequence shown here is derived from an EMBL/GenBank/DDBJ whole genome shotgun (WGS) entry which is preliminary data.</text>
</comment>
<evidence type="ECO:0000313" key="3">
    <source>
        <dbReference type="Proteomes" id="UP001346869"/>
    </source>
</evidence>
<reference evidence="2 3" key="1">
    <citation type="journal article" date="2023" name="Genes (Basel)">
        <title>Chromosome-Level Genome Assembly and Circadian Gene Repertoire of the Patagonia Blennie Eleginops maclovinus-The Closest Ancestral Proxy of Antarctic Cryonotothenioids.</title>
        <authorList>
            <person name="Cheng C.C."/>
            <person name="Rivera-Colon A.G."/>
            <person name="Minhas B.F."/>
            <person name="Wilson L."/>
            <person name="Rayamajhi N."/>
            <person name="Vargas-Chacoff L."/>
            <person name="Catchen J.M."/>
        </authorList>
    </citation>
    <scope>NUCLEOTIDE SEQUENCE [LARGE SCALE GENOMIC DNA]</scope>
    <source>
        <strain evidence="2">JMC-PN-2008</strain>
    </source>
</reference>
<organism evidence="2 3">
    <name type="scientific">Eleginops maclovinus</name>
    <name type="common">Patagonian blennie</name>
    <name type="synonym">Eleginus maclovinus</name>
    <dbReference type="NCBI Taxonomy" id="56733"/>
    <lineage>
        <taxon>Eukaryota</taxon>
        <taxon>Metazoa</taxon>
        <taxon>Chordata</taxon>
        <taxon>Craniata</taxon>
        <taxon>Vertebrata</taxon>
        <taxon>Euteleostomi</taxon>
        <taxon>Actinopterygii</taxon>
        <taxon>Neopterygii</taxon>
        <taxon>Teleostei</taxon>
        <taxon>Neoteleostei</taxon>
        <taxon>Acanthomorphata</taxon>
        <taxon>Eupercaria</taxon>
        <taxon>Perciformes</taxon>
        <taxon>Notothenioidei</taxon>
        <taxon>Eleginopidae</taxon>
        <taxon>Eleginops</taxon>
    </lineage>
</organism>
<evidence type="ECO:0000313" key="2">
    <source>
        <dbReference type="EMBL" id="KAK5871011.1"/>
    </source>
</evidence>
<sequence>MTAHRYTTETGASMHQRESDPVYQQAAAAVQMDGRYKVPRAVPGTVCQLCEKLRDNGTCEKDEYKAG</sequence>
<protein>
    <submittedName>
        <fullName evidence="2">Uncharacterized protein</fullName>
    </submittedName>
</protein>
<name>A0AAN7Y241_ELEMC</name>
<keyword evidence="3" id="KW-1185">Reference proteome</keyword>
<evidence type="ECO:0000256" key="1">
    <source>
        <dbReference type="SAM" id="MobiDB-lite"/>
    </source>
</evidence>
<accession>A0AAN7Y241</accession>
<proteinExistence type="predicted"/>
<dbReference type="AlphaFoldDB" id="A0AAN7Y241"/>
<gene>
    <name evidence="2" type="ORF">PBY51_003914</name>
</gene>
<dbReference type="Proteomes" id="UP001346869">
    <property type="component" value="Unassembled WGS sequence"/>
</dbReference>
<dbReference type="EMBL" id="JAUZQC010000005">
    <property type="protein sequence ID" value="KAK5871011.1"/>
    <property type="molecule type" value="Genomic_DNA"/>
</dbReference>
<reference evidence="2 3" key="2">
    <citation type="journal article" date="2023" name="Mol. Biol. Evol.">
        <title>Genomics of Secondarily Temperate Adaptation in the Only Non-Antarctic Icefish.</title>
        <authorList>
            <person name="Rivera-Colon A.G."/>
            <person name="Rayamajhi N."/>
            <person name="Minhas B.F."/>
            <person name="Madrigal G."/>
            <person name="Bilyk K.T."/>
            <person name="Yoon V."/>
            <person name="Hune M."/>
            <person name="Gregory S."/>
            <person name="Cheng C.H.C."/>
            <person name="Catchen J.M."/>
        </authorList>
    </citation>
    <scope>NUCLEOTIDE SEQUENCE [LARGE SCALE GENOMIC DNA]</scope>
    <source>
        <strain evidence="2">JMC-PN-2008</strain>
    </source>
</reference>